<accession>A0A5B7HE60</accession>
<dbReference type="Proteomes" id="UP000324222">
    <property type="component" value="Unassembled WGS sequence"/>
</dbReference>
<gene>
    <name evidence="2" type="ORF">E2C01_062613</name>
</gene>
<comment type="caution">
    <text evidence="2">The sequence shown here is derived from an EMBL/GenBank/DDBJ whole genome shotgun (WGS) entry which is preliminary data.</text>
</comment>
<dbReference type="AlphaFoldDB" id="A0A5B7HE60"/>
<feature type="region of interest" description="Disordered" evidence="1">
    <location>
        <begin position="74"/>
        <end position="93"/>
    </location>
</feature>
<organism evidence="2 3">
    <name type="scientific">Portunus trituberculatus</name>
    <name type="common">Swimming crab</name>
    <name type="synonym">Neptunus trituberculatus</name>
    <dbReference type="NCBI Taxonomy" id="210409"/>
    <lineage>
        <taxon>Eukaryota</taxon>
        <taxon>Metazoa</taxon>
        <taxon>Ecdysozoa</taxon>
        <taxon>Arthropoda</taxon>
        <taxon>Crustacea</taxon>
        <taxon>Multicrustacea</taxon>
        <taxon>Malacostraca</taxon>
        <taxon>Eumalacostraca</taxon>
        <taxon>Eucarida</taxon>
        <taxon>Decapoda</taxon>
        <taxon>Pleocyemata</taxon>
        <taxon>Brachyura</taxon>
        <taxon>Eubrachyura</taxon>
        <taxon>Portunoidea</taxon>
        <taxon>Portunidae</taxon>
        <taxon>Portuninae</taxon>
        <taxon>Portunus</taxon>
    </lineage>
</organism>
<sequence length="93" mass="10325">MDVRISKEIIRPTKLNPILQNLPYAITRGNIEAETYMSEVNLMRCNKRNTTSYCALLEGALSTAFTLHAGKAVTRGRKSLNRSSSADGEQHAE</sequence>
<evidence type="ECO:0000313" key="2">
    <source>
        <dbReference type="EMBL" id="MPC68413.1"/>
    </source>
</evidence>
<protein>
    <submittedName>
        <fullName evidence="2">Uncharacterized protein</fullName>
    </submittedName>
</protein>
<keyword evidence="3" id="KW-1185">Reference proteome</keyword>
<name>A0A5B7HE60_PORTR</name>
<proteinExistence type="predicted"/>
<evidence type="ECO:0000313" key="3">
    <source>
        <dbReference type="Proteomes" id="UP000324222"/>
    </source>
</evidence>
<reference evidence="2 3" key="1">
    <citation type="submission" date="2019-05" db="EMBL/GenBank/DDBJ databases">
        <title>Another draft genome of Portunus trituberculatus and its Hox gene families provides insights of decapod evolution.</title>
        <authorList>
            <person name="Jeong J.-H."/>
            <person name="Song I."/>
            <person name="Kim S."/>
            <person name="Choi T."/>
            <person name="Kim D."/>
            <person name="Ryu S."/>
            <person name="Kim W."/>
        </authorList>
    </citation>
    <scope>NUCLEOTIDE SEQUENCE [LARGE SCALE GENOMIC DNA]</scope>
    <source>
        <tissue evidence="2">Muscle</tissue>
    </source>
</reference>
<dbReference type="EMBL" id="VSRR010027807">
    <property type="protein sequence ID" value="MPC68413.1"/>
    <property type="molecule type" value="Genomic_DNA"/>
</dbReference>
<evidence type="ECO:0000256" key="1">
    <source>
        <dbReference type="SAM" id="MobiDB-lite"/>
    </source>
</evidence>